<name>A0ABD3V9L5_SINWO</name>
<dbReference type="Proteomes" id="UP001634394">
    <property type="component" value="Unassembled WGS sequence"/>
</dbReference>
<dbReference type="InterPro" id="IPR039875">
    <property type="entry name" value="LENG1-like"/>
</dbReference>
<organism evidence="3 4">
    <name type="scientific">Sinanodonta woodiana</name>
    <name type="common">Chinese pond mussel</name>
    <name type="synonym">Anodonta woodiana</name>
    <dbReference type="NCBI Taxonomy" id="1069815"/>
    <lineage>
        <taxon>Eukaryota</taxon>
        <taxon>Metazoa</taxon>
        <taxon>Spiralia</taxon>
        <taxon>Lophotrochozoa</taxon>
        <taxon>Mollusca</taxon>
        <taxon>Bivalvia</taxon>
        <taxon>Autobranchia</taxon>
        <taxon>Heteroconchia</taxon>
        <taxon>Palaeoheterodonta</taxon>
        <taxon>Unionida</taxon>
        <taxon>Unionoidea</taxon>
        <taxon>Unionidae</taxon>
        <taxon>Unioninae</taxon>
        <taxon>Sinanodonta</taxon>
    </lineage>
</organism>
<reference evidence="3 4" key="1">
    <citation type="submission" date="2024-11" db="EMBL/GenBank/DDBJ databases">
        <title>Chromosome-level genome assembly of the freshwater bivalve Anodonta woodiana.</title>
        <authorList>
            <person name="Chen X."/>
        </authorList>
    </citation>
    <scope>NUCLEOTIDE SEQUENCE [LARGE SCALE GENOMIC DNA]</scope>
    <source>
        <strain evidence="3">MN2024</strain>
        <tissue evidence="3">Gills</tissue>
    </source>
</reference>
<dbReference type="PANTHER" id="PTHR22093:SF0">
    <property type="entry name" value="LEUKOCYTE RECEPTOR CLUSTER MEMBER 1"/>
    <property type="match status" value="1"/>
</dbReference>
<feature type="domain" description="CBF1-interacting co-repressor CIR N-terminal" evidence="2">
    <location>
        <begin position="8"/>
        <end position="44"/>
    </location>
</feature>
<dbReference type="EMBL" id="JBJQND010000013">
    <property type="protein sequence ID" value="KAL3858272.1"/>
    <property type="molecule type" value="Genomic_DNA"/>
</dbReference>
<feature type="region of interest" description="Disordered" evidence="1">
    <location>
        <begin position="187"/>
        <end position="293"/>
    </location>
</feature>
<dbReference type="InterPro" id="IPR019339">
    <property type="entry name" value="CIR_N_dom"/>
</dbReference>
<evidence type="ECO:0000256" key="1">
    <source>
        <dbReference type="SAM" id="MobiDB-lite"/>
    </source>
</evidence>
<sequence length="293" mass="34588">MNILPKKSWHVRNKKNIERVRRDEEKAADEEKERQRKIALAEQEARTEFLRTQTKKRKLECPVETEGLGDKALTATKTESSSIYTASGHINFFQEDEAGIKMSGKNAENAAEKKAEKEKWEKDIGLLTYLGQSSVESQSKPPWYLDKKKKKLGEEDPAKSMLVINKDEKLKYALDPIHKMNSYLEKKLHKDKDKHKHKKQKHKKHKDSEREKEKEHSSTSKTIEQLRAERLKREQSERERERMLRENGKVGESSAGHMEEIPERNRRYNSQFNPDFVRQPRQKNADYRKYLDS</sequence>
<feature type="compositionally biased region" description="Basic and acidic residues" evidence="1">
    <location>
        <begin position="257"/>
        <end position="266"/>
    </location>
</feature>
<feature type="compositionally biased region" description="Basic residues" evidence="1">
    <location>
        <begin position="192"/>
        <end position="205"/>
    </location>
</feature>
<evidence type="ECO:0000259" key="2">
    <source>
        <dbReference type="SMART" id="SM01083"/>
    </source>
</evidence>
<proteinExistence type="predicted"/>
<dbReference type="PANTHER" id="PTHR22093">
    <property type="entry name" value="LEUKOCYTE RECEPTOR CLUSTER LRC MEMBER 1"/>
    <property type="match status" value="1"/>
</dbReference>
<feature type="compositionally biased region" description="Basic and acidic residues" evidence="1">
    <location>
        <begin position="206"/>
        <end position="249"/>
    </location>
</feature>
<gene>
    <name evidence="3" type="ORF">ACJMK2_012868</name>
</gene>
<evidence type="ECO:0000313" key="3">
    <source>
        <dbReference type="EMBL" id="KAL3858272.1"/>
    </source>
</evidence>
<protein>
    <recommendedName>
        <fullName evidence="2">CBF1-interacting co-repressor CIR N-terminal domain-containing protein</fullName>
    </recommendedName>
</protein>
<feature type="compositionally biased region" description="Basic and acidic residues" evidence="1">
    <location>
        <begin position="283"/>
        <end position="293"/>
    </location>
</feature>
<evidence type="ECO:0000313" key="4">
    <source>
        <dbReference type="Proteomes" id="UP001634394"/>
    </source>
</evidence>
<comment type="caution">
    <text evidence="3">The sequence shown here is derived from an EMBL/GenBank/DDBJ whole genome shotgun (WGS) entry which is preliminary data.</text>
</comment>
<dbReference type="AlphaFoldDB" id="A0ABD3V9L5"/>
<dbReference type="Pfam" id="PF10197">
    <property type="entry name" value="Cir_N"/>
    <property type="match status" value="1"/>
</dbReference>
<feature type="region of interest" description="Disordered" evidence="1">
    <location>
        <begin position="134"/>
        <end position="158"/>
    </location>
</feature>
<accession>A0ABD3V9L5</accession>
<keyword evidence="4" id="KW-1185">Reference proteome</keyword>
<dbReference type="SMART" id="SM01083">
    <property type="entry name" value="Cir_N"/>
    <property type="match status" value="1"/>
</dbReference>